<keyword evidence="3 8" id="KW-0812">Transmembrane</keyword>
<name>A0ABM4TN29_DROSZ</name>
<feature type="chain" id="PRO_5046137126" description="Ionotropic receptor" evidence="9">
    <location>
        <begin position="17"/>
        <end position="618"/>
    </location>
</feature>
<dbReference type="InterPro" id="IPR052192">
    <property type="entry name" value="Insect_Ionotropic_Sensory_Rcpt"/>
</dbReference>
<keyword evidence="9" id="KW-0732">Signal</keyword>
<keyword evidence="6" id="KW-0675">Receptor</keyword>
<dbReference type="RefSeq" id="XP_070851384.1">
    <property type="nucleotide sequence ID" value="XM_070995283.1"/>
</dbReference>
<feature type="transmembrane region" description="Helical" evidence="8">
    <location>
        <begin position="559"/>
        <end position="582"/>
    </location>
</feature>
<dbReference type="SUPFAM" id="SSF53850">
    <property type="entry name" value="Periplasmic binding protein-like II"/>
    <property type="match status" value="1"/>
</dbReference>
<evidence type="ECO:0008006" key="12">
    <source>
        <dbReference type="Google" id="ProtNLM"/>
    </source>
</evidence>
<feature type="transmembrane region" description="Helical" evidence="8">
    <location>
        <begin position="594"/>
        <end position="613"/>
    </location>
</feature>
<evidence type="ECO:0000256" key="6">
    <source>
        <dbReference type="ARBA" id="ARBA00023170"/>
    </source>
</evidence>
<feature type="transmembrane region" description="Helical" evidence="8">
    <location>
        <begin position="306"/>
        <end position="325"/>
    </location>
</feature>
<dbReference type="Proteomes" id="UP001652628">
    <property type="component" value="Chromosome 2R"/>
</dbReference>
<evidence type="ECO:0000256" key="1">
    <source>
        <dbReference type="ARBA" id="ARBA00004651"/>
    </source>
</evidence>
<accession>A0ABM4TN29</accession>
<dbReference type="PANTHER" id="PTHR42643">
    <property type="entry name" value="IONOTROPIC RECEPTOR 20A-RELATED"/>
    <property type="match status" value="1"/>
</dbReference>
<evidence type="ECO:0000256" key="8">
    <source>
        <dbReference type="SAM" id="Phobius"/>
    </source>
</evidence>
<keyword evidence="4 8" id="KW-1133">Transmembrane helix</keyword>
<evidence type="ECO:0000256" key="7">
    <source>
        <dbReference type="ARBA" id="ARBA00023180"/>
    </source>
</evidence>
<comment type="subcellular location">
    <subcellularLocation>
        <location evidence="1">Cell membrane</location>
        <topology evidence="1">Multi-pass membrane protein</topology>
    </subcellularLocation>
</comment>
<reference evidence="11" key="1">
    <citation type="submission" date="2025-08" db="UniProtKB">
        <authorList>
            <consortium name="RefSeq"/>
        </authorList>
    </citation>
    <scope>IDENTIFICATION</scope>
</reference>
<protein>
    <recommendedName>
        <fullName evidence="12">Ionotropic receptor</fullName>
    </recommendedName>
</protein>
<evidence type="ECO:0000256" key="3">
    <source>
        <dbReference type="ARBA" id="ARBA00022692"/>
    </source>
</evidence>
<evidence type="ECO:0000256" key="9">
    <source>
        <dbReference type="SAM" id="SignalP"/>
    </source>
</evidence>
<keyword evidence="10" id="KW-1185">Reference proteome</keyword>
<keyword evidence="7" id="KW-0325">Glycoprotein</keyword>
<keyword evidence="2" id="KW-1003">Cell membrane</keyword>
<evidence type="ECO:0000256" key="5">
    <source>
        <dbReference type="ARBA" id="ARBA00023136"/>
    </source>
</evidence>
<organism evidence="10 11">
    <name type="scientific">Drosophila suzukii</name>
    <name type="common">Spotted-wing drosophila fruit fly</name>
    <dbReference type="NCBI Taxonomy" id="28584"/>
    <lineage>
        <taxon>Eukaryota</taxon>
        <taxon>Metazoa</taxon>
        <taxon>Ecdysozoa</taxon>
        <taxon>Arthropoda</taxon>
        <taxon>Hexapoda</taxon>
        <taxon>Insecta</taxon>
        <taxon>Pterygota</taxon>
        <taxon>Neoptera</taxon>
        <taxon>Endopterygota</taxon>
        <taxon>Diptera</taxon>
        <taxon>Brachycera</taxon>
        <taxon>Muscomorpha</taxon>
        <taxon>Ephydroidea</taxon>
        <taxon>Drosophilidae</taxon>
        <taxon>Drosophila</taxon>
        <taxon>Sophophora</taxon>
    </lineage>
</organism>
<sequence length="618" mass="72839">MAWLLLIFLCLGSSRAHFLNITSKFEPDLEGRLLSLLLTLQTEKLYDTLLIYGRDCAFPSLSSRLQVPTVLVSSGSTNFEWNFSSLTLILSCEFQAEREENYRTLMKLQVARRLILLRGDFQPETECDFYSKKDQYNIAMVKENFDQFGVVYSCRLFQDRNYEEVNISDVTQIFVEQFRNMHGAPIRTITDNLEPRSMATQDPKTGKKKWIGFVANLINNFIEKVNATMDMPQKLTEVDGKIFFVNISKWAADDLLDIGMTVDSTWEMTNFDTFSYPYLTSSYCLMLPLPDLVPHNEIYGVIIDHGVLGVLLVLFLIFSMMLIYIQQKSFRGLRLTRVLMNDMCLRGFLAQPFPFPRQSSRKLKLVCLLLCFASLMTTTMYGAYLHTFLYSPPSEPVVRTISDFEKSRYKVAMNWAEIDMLRSEKHRKLHRVSDDRIHTFEDFQKFENLRGSFDNDFVFPVTSVRWSTYNEQQKLFQHPVFYYSDDFCLSRYSILSFPIRRHLPYRELFEDHILRQKEFGLLNHWIDHSFLDMLRLELTKRTDFSKPLEDKRKICVDDLYWVLGLYALALGIGGCCFALELLRSLNYWDRLKEYKWRLLAYLISYLSYLISFLKFKRF</sequence>
<dbReference type="PANTHER" id="PTHR42643:SF41">
    <property type="entry name" value="IONOTROPIC RECEPTOR 20A-RELATED"/>
    <property type="match status" value="1"/>
</dbReference>
<keyword evidence="5 8" id="KW-0472">Membrane</keyword>
<feature type="signal peptide" evidence="9">
    <location>
        <begin position="1"/>
        <end position="16"/>
    </location>
</feature>
<evidence type="ECO:0000256" key="2">
    <source>
        <dbReference type="ARBA" id="ARBA00022475"/>
    </source>
</evidence>
<dbReference type="GeneID" id="108017695"/>
<evidence type="ECO:0000313" key="11">
    <source>
        <dbReference type="RefSeq" id="XP_070851384.1"/>
    </source>
</evidence>
<gene>
    <name evidence="11" type="primary">LOC108017695</name>
</gene>
<evidence type="ECO:0000313" key="10">
    <source>
        <dbReference type="Proteomes" id="UP001652628"/>
    </source>
</evidence>
<proteinExistence type="predicted"/>
<evidence type="ECO:0000256" key="4">
    <source>
        <dbReference type="ARBA" id="ARBA00022989"/>
    </source>
</evidence>